<dbReference type="PROSITE" id="PS50970">
    <property type="entry name" value="HCY"/>
    <property type="match status" value="1"/>
</dbReference>
<evidence type="ECO:0000256" key="1">
    <source>
        <dbReference type="ARBA" id="ARBA00022603"/>
    </source>
</evidence>
<name>A0ABY1P777_9RHOB</name>
<keyword evidence="3" id="KW-0479">Metal-binding</keyword>
<evidence type="ECO:0000256" key="3">
    <source>
        <dbReference type="PROSITE-ProRule" id="PRU00333"/>
    </source>
</evidence>
<protein>
    <submittedName>
        <fullName evidence="5">Homocysteine S-methyltransferase</fullName>
    </submittedName>
</protein>
<comment type="cofactor">
    <cofactor evidence="3">
        <name>Zn(2+)</name>
        <dbReference type="ChEBI" id="CHEBI:29105"/>
    </cofactor>
</comment>
<dbReference type="Pfam" id="PF02574">
    <property type="entry name" value="S-methyl_trans"/>
    <property type="match status" value="1"/>
</dbReference>
<sequence>MPRPLPHQGPKTFLTYTGMETDLIFTQGIDLPGFASFPLLQTPEGRAHLTRYATDLAAIASRANLGVILESATWVASADRAAPLGYDARAVAAANLDAIALLSELRPTLGDLPTLISANIGPRHDAYAPETQMTADEAAAYHIRQIATLAATDADLITAYTMADPTEAIGILQACRDYYMPCVIAFTVETNGLLPTGGTLEAAISQVDAATNGYAAYYMINCAHPDHFTHVLTDASWARRVGGIVANASRCSHAELDNASELDAGNPAELGRQLANLRQTHPHLRVLGGCCGTDMRHLDHLARFLAC</sequence>
<dbReference type="InterPro" id="IPR003726">
    <property type="entry name" value="HCY_dom"/>
</dbReference>
<dbReference type="SUPFAM" id="SSF82282">
    <property type="entry name" value="Homocysteine S-methyltransferase"/>
    <property type="match status" value="1"/>
</dbReference>
<evidence type="ECO:0000313" key="5">
    <source>
        <dbReference type="EMBL" id="SMP26496.1"/>
    </source>
</evidence>
<accession>A0ABY1P777</accession>
<reference evidence="5 6" key="1">
    <citation type="submission" date="2017-05" db="EMBL/GenBank/DDBJ databases">
        <authorList>
            <person name="Varghese N."/>
            <person name="Submissions S."/>
        </authorList>
    </citation>
    <scope>NUCLEOTIDE SEQUENCE [LARGE SCALE GENOMIC DNA]</scope>
    <source>
        <strain evidence="5 6">DSM 29734</strain>
    </source>
</reference>
<evidence type="ECO:0000313" key="6">
    <source>
        <dbReference type="Proteomes" id="UP001157961"/>
    </source>
</evidence>
<comment type="caution">
    <text evidence="5">The sequence shown here is derived from an EMBL/GenBank/DDBJ whole genome shotgun (WGS) entry which is preliminary data.</text>
</comment>
<keyword evidence="1 3" id="KW-0489">Methyltransferase</keyword>
<keyword evidence="6" id="KW-1185">Reference proteome</keyword>
<dbReference type="Proteomes" id="UP001157961">
    <property type="component" value="Unassembled WGS sequence"/>
</dbReference>
<organism evidence="5 6">
    <name type="scientific">Shimia sagamensis</name>
    <dbReference type="NCBI Taxonomy" id="1566352"/>
    <lineage>
        <taxon>Bacteria</taxon>
        <taxon>Pseudomonadati</taxon>
        <taxon>Pseudomonadota</taxon>
        <taxon>Alphaproteobacteria</taxon>
        <taxon>Rhodobacterales</taxon>
        <taxon>Roseobacteraceae</taxon>
    </lineage>
</organism>
<keyword evidence="2 3" id="KW-0808">Transferase</keyword>
<dbReference type="PANTHER" id="PTHR11103">
    <property type="entry name" value="SLR1189 PROTEIN"/>
    <property type="match status" value="1"/>
</dbReference>
<proteinExistence type="predicted"/>
<feature type="domain" description="Hcy-binding" evidence="4">
    <location>
        <begin position="2"/>
        <end position="305"/>
    </location>
</feature>
<dbReference type="RefSeq" id="WP_283426660.1">
    <property type="nucleotide sequence ID" value="NZ_FXTY01000005.1"/>
</dbReference>
<dbReference type="Gene3D" id="3.20.20.330">
    <property type="entry name" value="Homocysteine-binding-like domain"/>
    <property type="match status" value="1"/>
</dbReference>
<dbReference type="EMBL" id="FXTY01000005">
    <property type="protein sequence ID" value="SMP26496.1"/>
    <property type="molecule type" value="Genomic_DNA"/>
</dbReference>
<feature type="binding site" evidence="3">
    <location>
        <position position="222"/>
    </location>
    <ligand>
        <name>Zn(2+)</name>
        <dbReference type="ChEBI" id="CHEBI:29105"/>
    </ligand>
</feature>
<evidence type="ECO:0000256" key="2">
    <source>
        <dbReference type="ARBA" id="ARBA00022679"/>
    </source>
</evidence>
<feature type="binding site" evidence="3">
    <location>
        <position position="290"/>
    </location>
    <ligand>
        <name>Zn(2+)</name>
        <dbReference type="ChEBI" id="CHEBI:29105"/>
    </ligand>
</feature>
<feature type="binding site" evidence="3">
    <location>
        <position position="291"/>
    </location>
    <ligand>
        <name>Zn(2+)</name>
        <dbReference type="ChEBI" id="CHEBI:29105"/>
    </ligand>
</feature>
<gene>
    <name evidence="5" type="ORF">SAMN06265373_105254</name>
</gene>
<dbReference type="PANTHER" id="PTHR11103:SF18">
    <property type="entry name" value="SLR1189 PROTEIN"/>
    <property type="match status" value="1"/>
</dbReference>
<dbReference type="InterPro" id="IPR036589">
    <property type="entry name" value="HCY_dom_sf"/>
</dbReference>
<keyword evidence="3" id="KW-0862">Zinc</keyword>
<evidence type="ECO:0000259" key="4">
    <source>
        <dbReference type="PROSITE" id="PS50970"/>
    </source>
</evidence>